<dbReference type="InterPro" id="IPR025861">
    <property type="entry name" value="CobT_VWA_dom"/>
</dbReference>
<sequence length="640" mass="73896">MRFIKFNDSQIDSFLFMELSDLAKTLSKNPDLEMEYAPYSYLNPAENKIYLTHFWDHRPAADQISGLKSDVYLHATGHVFHSSPRETNDFIKKTKRLSIPEFAKQLFSLLEDVRTEEIIKRERPGTKKFFKRRTEMYRMYFRSQLTIHLERNIKTDALFNALFLKLTAESPLEAVPAINEDFERMLPFLQRELEYAYESAGTEQTARIALRISETIEEFLEKDMLNTYFFLPEHGFEEGTGLTFKDLKRTNKLDNDDSLELDRKEERDVHDQEMPTWHRETSKATDSFLQYDLEHGSKTDLMGNGLREGEDGDQAMGTVQGSARESKKNNYAQSEVLENRQDGNTNGSQNAFGKENKFAFAVQKTPDPASPEHYQQYSRNKAIISHYQKKLKQMIQKTLEHKKTNPRTDLHTGRLGKKLLRWITDDNPRLFYKKQEPSIQIDAVFTLLVDCSASMHDKMDDTKLGITLFHEALKSVGVVHQVTGFWEDTNDASAVSQPNYFHRIIPFRSSLNKSAGPAIMQLNPEEDNRDGFAIRHMTKELSARQEKQKFLIVFSDGEPAAMDYEQKGIVDTHEAVIEARKRGIEVINIFLSNGEAEESQVKTIQNIYGKFSIIVPNVSDLPDVLFPLLRKLLKKSIQSL</sequence>
<reference evidence="3 4" key="1">
    <citation type="submission" date="2021-04" db="EMBL/GenBank/DDBJ databases">
        <title>Metabacillus sp. strain KIGAM252 whole genome sequence.</title>
        <authorList>
            <person name="Seo M.-J."/>
            <person name="Cho E.-S."/>
            <person name="Hwang C.Y."/>
            <person name="Yoon D.J."/>
        </authorList>
    </citation>
    <scope>NUCLEOTIDE SEQUENCE [LARGE SCALE GENOMIC DNA]</scope>
    <source>
        <strain evidence="3 4">KIGAM252</strain>
    </source>
</reference>
<feature type="domain" description="VWFA" evidence="2">
    <location>
        <begin position="442"/>
        <end position="633"/>
    </location>
</feature>
<feature type="region of interest" description="Disordered" evidence="1">
    <location>
        <begin position="258"/>
        <end position="281"/>
    </location>
</feature>
<dbReference type="PANTHER" id="PTHR41248:SF1">
    <property type="entry name" value="NORD PROTEIN"/>
    <property type="match status" value="1"/>
</dbReference>
<evidence type="ECO:0000313" key="4">
    <source>
        <dbReference type="Proteomes" id="UP000682403"/>
    </source>
</evidence>
<accession>A0ABS5LES0</accession>
<dbReference type="CDD" id="cd01454">
    <property type="entry name" value="vWA_norD_type"/>
    <property type="match status" value="1"/>
</dbReference>
<keyword evidence="4" id="KW-1185">Reference proteome</keyword>
<protein>
    <submittedName>
        <fullName evidence="3">VWA domain-containing protein</fullName>
    </submittedName>
</protein>
<gene>
    <name evidence="3" type="ORF">J9317_10750</name>
</gene>
<dbReference type="PANTHER" id="PTHR41248">
    <property type="entry name" value="NORD PROTEIN"/>
    <property type="match status" value="1"/>
</dbReference>
<organism evidence="3 4">
    <name type="scientific">Metabacillus flavus</name>
    <dbReference type="NCBI Taxonomy" id="2823519"/>
    <lineage>
        <taxon>Bacteria</taxon>
        <taxon>Bacillati</taxon>
        <taxon>Bacillota</taxon>
        <taxon>Bacilli</taxon>
        <taxon>Bacillales</taxon>
        <taxon>Bacillaceae</taxon>
        <taxon>Metabacillus</taxon>
    </lineage>
</organism>
<feature type="region of interest" description="Disordered" evidence="1">
    <location>
        <begin position="308"/>
        <end position="330"/>
    </location>
</feature>
<dbReference type="Proteomes" id="UP000682403">
    <property type="component" value="Unassembled WGS sequence"/>
</dbReference>
<evidence type="ECO:0000256" key="1">
    <source>
        <dbReference type="SAM" id="MobiDB-lite"/>
    </source>
</evidence>
<dbReference type="RefSeq" id="WP_211558461.1">
    <property type="nucleotide sequence ID" value="NZ_JAGVRK010000001.1"/>
</dbReference>
<dbReference type="Gene3D" id="3.40.50.410">
    <property type="entry name" value="von Willebrand factor, type A domain"/>
    <property type="match status" value="1"/>
</dbReference>
<dbReference type="SMART" id="SM00327">
    <property type="entry name" value="VWA"/>
    <property type="match status" value="1"/>
</dbReference>
<dbReference type="SUPFAM" id="SSF53300">
    <property type="entry name" value="vWA-like"/>
    <property type="match status" value="1"/>
</dbReference>
<dbReference type="Pfam" id="PF11775">
    <property type="entry name" value="CobT_C"/>
    <property type="match status" value="1"/>
</dbReference>
<dbReference type="InterPro" id="IPR002035">
    <property type="entry name" value="VWF_A"/>
</dbReference>
<dbReference type="InterPro" id="IPR036465">
    <property type="entry name" value="vWFA_dom_sf"/>
</dbReference>
<dbReference type="EMBL" id="JAGVRK010000001">
    <property type="protein sequence ID" value="MBS2969242.1"/>
    <property type="molecule type" value="Genomic_DNA"/>
</dbReference>
<evidence type="ECO:0000259" key="2">
    <source>
        <dbReference type="SMART" id="SM00327"/>
    </source>
</evidence>
<name>A0ABS5LES0_9BACI</name>
<feature type="compositionally biased region" description="Polar residues" evidence="1">
    <location>
        <begin position="317"/>
        <end position="330"/>
    </location>
</feature>
<comment type="caution">
    <text evidence="3">The sequence shown here is derived from an EMBL/GenBank/DDBJ whole genome shotgun (WGS) entry which is preliminary data.</text>
</comment>
<evidence type="ECO:0000313" key="3">
    <source>
        <dbReference type="EMBL" id="MBS2969242.1"/>
    </source>
</evidence>
<dbReference type="InterPro" id="IPR051928">
    <property type="entry name" value="NorD/CobT"/>
</dbReference>
<proteinExistence type="predicted"/>